<dbReference type="Ensembl" id="ENSCMIT00000005641.1">
    <property type="protein sequence ID" value="ENSCMIP00000005453.1"/>
    <property type="gene ID" value="ENSCMIG00000003165.1"/>
</dbReference>
<keyword evidence="2" id="KW-1185">Reference proteome</keyword>
<dbReference type="InterPro" id="IPR051118">
    <property type="entry name" value="LST-2"/>
</dbReference>
<evidence type="ECO:0000313" key="2">
    <source>
        <dbReference type="Proteomes" id="UP000314986"/>
    </source>
</evidence>
<reference evidence="1" key="4">
    <citation type="submission" date="2025-08" db="UniProtKB">
        <authorList>
            <consortium name="Ensembl"/>
        </authorList>
    </citation>
    <scope>IDENTIFICATION</scope>
</reference>
<accession>A0A4W3GNG5</accession>
<dbReference type="AlphaFoldDB" id="A0A4W3GNG5"/>
<dbReference type="PANTHER" id="PTHR46465:SF4">
    <property type="entry name" value="FYVE-TYPE DOMAIN-CONTAINING PROTEIN"/>
    <property type="match status" value="1"/>
</dbReference>
<protein>
    <submittedName>
        <fullName evidence="1">Uncharacterized protein</fullName>
    </submittedName>
</protein>
<reference evidence="1" key="5">
    <citation type="submission" date="2025-09" db="UniProtKB">
        <authorList>
            <consortium name="Ensembl"/>
        </authorList>
    </citation>
    <scope>IDENTIFICATION</scope>
</reference>
<dbReference type="GeneTree" id="ENSGT00940000157217"/>
<dbReference type="InParanoid" id="A0A4W3GNG5"/>
<dbReference type="GO" id="GO:0031901">
    <property type="term" value="C:early endosome membrane"/>
    <property type="evidence" value="ECO:0007669"/>
    <property type="project" value="TreeGrafter"/>
</dbReference>
<reference evidence="2" key="1">
    <citation type="journal article" date="2006" name="Science">
        <title>Ancient noncoding elements conserved in the human genome.</title>
        <authorList>
            <person name="Venkatesh B."/>
            <person name="Kirkness E.F."/>
            <person name="Loh Y.H."/>
            <person name="Halpern A.L."/>
            <person name="Lee A.P."/>
            <person name="Johnson J."/>
            <person name="Dandona N."/>
            <person name="Viswanathan L.D."/>
            <person name="Tay A."/>
            <person name="Venter J.C."/>
            <person name="Strausberg R.L."/>
            <person name="Brenner S."/>
        </authorList>
    </citation>
    <scope>NUCLEOTIDE SEQUENCE [LARGE SCALE GENOMIC DNA]</scope>
</reference>
<sequence length="202" mass="23448">MLPSIVKRWLCKPKQHMLQIINQIMDERIPNERPNRDFHIKFPDEFLQDHLEVQLWFAAECLVAGSLIEMQEAEALLLRPLAEEMLHSLEEVRRSLRDQCLSDASVYPDLLKEALVRFDCSFAEFELSYVSAVVPIKSPEELFQQQQIIVLFCETIERSVLELPVIVLISLQVLWKRGSLSCWPVLIALLGESHQCYLPVCM</sequence>
<reference evidence="2" key="3">
    <citation type="journal article" date="2014" name="Nature">
        <title>Elephant shark genome provides unique insights into gnathostome evolution.</title>
        <authorList>
            <consortium name="International Elephant Shark Genome Sequencing Consortium"/>
            <person name="Venkatesh B."/>
            <person name="Lee A.P."/>
            <person name="Ravi V."/>
            <person name="Maurya A.K."/>
            <person name="Lian M.M."/>
            <person name="Swann J.B."/>
            <person name="Ohta Y."/>
            <person name="Flajnik M.F."/>
            <person name="Sutoh Y."/>
            <person name="Kasahara M."/>
            <person name="Hoon S."/>
            <person name="Gangu V."/>
            <person name="Roy S.W."/>
            <person name="Irimia M."/>
            <person name="Korzh V."/>
            <person name="Kondrychyn I."/>
            <person name="Lim Z.W."/>
            <person name="Tay B.H."/>
            <person name="Tohari S."/>
            <person name="Kong K.W."/>
            <person name="Ho S."/>
            <person name="Lorente-Galdos B."/>
            <person name="Quilez J."/>
            <person name="Marques-Bonet T."/>
            <person name="Raney B.J."/>
            <person name="Ingham P.W."/>
            <person name="Tay A."/>
            <person name="Hillier L.W."/>
            <person name="Minx P."/>
            <person name="Boehm T."/>
            <person name="Wilson R.K."/>
            <person name="Brenner S."/>
            <person name="Warren W.C."/>
        </authorList>
    </citation>
    <scope>NUCLEOTIDE SEQUENCE [LARGE SCALE GENOMIC DNA]</scope>
</reference>
<reference evidence="2" key="2">
    <citation type="journal article" date="2007" name="PLoS Biol.">
        <title>Survey sequencing and comparative analysis of the elephant shark (Callorhinchus milii) genome.</title>
        <authorList>
            <person name="Venkatesh B."/>
            <person name="Kirkness E.F."/>
            <person name="Loh Y.H."/>
            <person name="Halpern A.L."/>
            <person name="Lee A.P."/>
            <person name="Johnson J."/>
            <person name="Dandona N."/>
            <person name="Viswanathan L.D."/>
            <person name="Tay A."/>
            <person name="Venter J.C."/>
            <person name="Strausberg R.L."/>
            <person name="Brenner S."/>
        </authorList>
    </citation>
    <scope>NUCLEOTIDE SEQUENCE [LARGE SCALE GENOMIC DNA]</scope>
</reference>
<organism evidence="1 2">
    <name type="scientific">Callorhinchus milii</name>
    <name type="common">Ghost shark</name>
    <dbReference type="NCBI Taxonomy" id="7868"/>
    <lineage>
        <taxon>Eukaryota</taxon>
        <taxon>Metazoa</taxon>
        <taxon>Chordata</taxon>
        <taxon>Craniata</taxon>
        <taxon>Vertebrata</taxon>
        <taxon>Chondrichthyes</taxon>
        <taxon>Holocephali</taxon>
        <taxon>Chimaeriformes</taxon>
        <taxon>Callorhinchidae</taxon>
        <taxon>Callorhinchus</taxon>
    </lineage>
</organism>
<evidence type="ECO:0000313" key="1">
    <source>
        <dbReference type="Ensembl" id="ENSCMIP00000005453.1"/>
    </source>
</evidence>
<dbReference type="OMA" id="ILREXAN"/>
<dbReference type="Proteomes" id="UP000314986">
    <property type="component" value="Unassembled WGS sequence"/>
</dbReference>
<dbReference type="PANTHER" id="PTHR46465">
    <property type="entry name" value="LATERAL SIGNALING TARGET PROTEIN 2 HOMOLOG"/>
    <property type="match status" value="1"/>
</dbReference>
<name>A0A4W3GNG5_CALMI</name>
<proteinExistence type="predicted"/>